<dbReference type="PANTHER" id="PTHR46825:SF12">
    <property type="entry name" value="PENICILLIN-BINDING PROTEIN 4"/>
    <property type="match status" value="1"/>
</dbReference>
<reference evidence="2 3" key="1">
    <citation type="journal article" date="2021" name="Int. J. Syst. Evol. Microbiol.">
        <title>Amazonocrinis nigriterrae gen. nov., sp. nov., Atlanticothrix silvestris gen. nov., sp. nov. and Dendronalium phyllosphericum gen. nov., sp. nov., nostocacean cyanobacteria from Brazilian environments.</title>
        <authorList>
            <person name="Alvarenga D.O."/>
            <person name="Andreote A.P.D."/>
            <person name="Branco L.H.Z."/>
            <person name="Delbaje E."/>
            <person name="Cruz R.B."/>
            <person name="Varani A.M."/>
            <person name="Fiore M.F."/>
        </authorList>
    </citation>
    <scope>NUCLEOTIDE SEQUENCE [LARGE SCALE GENOMIC DNA]</scope>
    <source>
        <strain evidence="2 3">CENA357</strain>
    </source>
</reference>
<accession>A0A8J7L365</accession>
<dbReference type="InterPro" id="IPR001466">
    <property type="entry name" value="Beta-lactam-related"/>
</dbReference>
<dbReference type="AlphaFoldDB" id="A0A8J7L365"/>
<proteinExistence type="predicted"/>
<evidence type="ECO:0000313" key="2">
    <source>
        <dbReference type="EMBL" id="MBH8554750.1"/>
    </source>
</evidence>
<comment type="caution">
    <text evidence="2">The sequence shown here is derived from an EMBL/GenBank/DDBJ whole genome shotgun (WGS) entry which is preliminary data.</text>
</comment>
<dbReference type="Gene3D" id="3.40.710.10">
    <property type="entry name" value="DD-peptidase/beta-lactamase superfamily"/>
    <property type="match status" value="1"/>
</dbReference>
<keyword evidence="3" id="KW-1185">Reference proteome</keyword>
<dbReference type="Pfam" id="PF00144">
    <property type="entry name" value="Beta-lactamase"/>
    <property type="match status" value="1"/>
</dbReference>
<dbReference type="SUPFAM" id="SSF56601">
    <property type="entry name" value="beta-lactamase/transpeptidase-like"/>
    <property type="match status" value="1"/>
</dbReference>
<sequence>MQQFVEQRIESIINNLLPATALEEKFGLPKNLYERLAHYHTPSISIAVINDFEIEWARGFGACEAGKTCETTSNTLFQAASISKPVFALAVMHLVQEGRLNLDEDVNNYLTSWRVPAIADWQPKITLRQLLSHTAGLTVHGFPGYSKSALLPTTI</sequence>
<dbReference type="InterPro" id="IPR050491">
    <property type="entry name" value="AmpC-like"/>
</dbReference>
<dbReference type="InterPro" id="IPR012338">
    <property type="entry name" value="Beta-lactam/transpept-like"/>
</dbReference>
<evidence type="ECO:0000313" key="3">
    <source>
        <dbReference type="Proteomes" id="UP000599391"/>
    </source>
</evidence>
<feature type="domain" description="Beta-lactamase-related" evidence="1">
    <location>
        <begin position="34"/>
        <end position="142"/>
    </location>
</feature>
<protein>
    <submittedName>
        <fullName evidence="2">Beta-lactamase family protein</fullName>
    </submittedName>
</protein>
<dbReference type="EMBL" id="JAECZB010000081">
    <property type="protein sequence ID" value="MBH8554750.1"/>
    <property type="molecule type" value="Genomic_DNA"/>
</dbReference>
<dbReference type="Proteomes" id="UP000599391">
    <property type="component" value="Unassembled WGS sequence"/>
</dbReference>
<name>A0A8J7L365_9CYAN</name>
<gene>
    <name evidence="2" type="ORF">I8751_20810</name>
</gene>
<evidence type="ECO:0000259" key="1">
    <source>
        <dbReference type="Pfam" id="PF00144"/>
    </source>
</evidence>
<dbReference type="RefSeq" id="WP_214440983.1">
    <property type="nucleotide sequence ID" value="NZ_JAECZB010000081.1"/>
</dbReference>
<dbReference type="PANTHER" id="PTHR46825">
    <property type="entry name" value="D-ALANYL-D-ALANINE-CARBOXYPEPTIDASE/ENDOPEPTIDASE AMPH"/>
    <property type="match status" value="1"/>
</dbReference>
<organism evidence="2 3">
    <name type="scientific">Atlanticothrix silvestris CENA357</name>
    <dbReference type="NCBI Taxonomy" id="1725252"/>
    <lineage>
        <taxon>Bacteria</taxon>
        <taxon>Bacillati</taxon>
        <taxon>Cyanobacteriota</taxon>
        <taxon>Cyanophyceae</taxon>
        <taxon>Nostocales</taxon>
        <taxon>Nodulariaceae</taxon>
        <taxon>Atlanticothrix</taxon>
        <taxon>Atlanticothrix silvestris</taxon>
    </lineage>
</organism>